<evidence type="ECO:0000313" key="4">
    <source>
        <dbReference type="Proteomes" id="UP000269276"/>
    </source>
</evidence>
<feature type="compositionally biased region" description="Polar residues" evidence="1">
    <location>
        <begin position="380"/>
        <end position="392"/>
    </location>
</feature>
<evidence type="ECO:0000313" key="3">
    <source>
        <dbReference type="EMBL" id="RMY64912.1"/>
    </source>
</evidence>
<feature type="compositionally biased region" description="Basic and acidic residues" evidence="1">
    <location>
        <begin position="16"/>
        <end position="47"/>
    </location>
</feature>
<sequence length="540" mass="59351">MSSYFSLPSFARAKKNRDELERSNPQEPVLKEEDERFLEKQISHSDDAPQQAKDQPATEIGEDGNEKVLSPEEQKQPSAEDQVAVPEKQPEAGDSTQESRDAGAEQEDVEDPPEQAPDDSTEKVEAVAAKAKKARKSKGFDLPSQEEAEAATQNFNFDSQDKGKQPEGQQGSDKRTWSSYLPSMSYGSKKDDSSGQASEDAAGSSQGRTWGDYANAAYSSLPSMQSLQAWASKDKDGKVEPVYNEDGTINEEKTKEKQEREVSVLLDKLDMSSINNRVFSFSTETQKIYARFSDILRDTMNGGPTAYEDMEKLMREAGPTLEKQFYSMPPFVQTLVKSLPAKLGTTLGPELMAAASEKPGADMQTRMKAASQKSDEGSTDPATSVPESTGEGNTEKTKRRVPGLKRLVGEQGAVASILRNVVNFLQTRFPFLASTTNVVMSLAVFILMFVFWYCHKRGREIRLAREAGAEKEGEGYEEGRSAEVSDEESDEESDQSSSDEKTQNGKDDVLNQSDPSQVPLPDNDAGEREKEAKTGEPTGA</sequence>
<dbReference type="OrthoDB" id="5398191at2759"/>
<feature type="compositionally biased region" description="Acidic residues" evidence="1">
    <location>
        <begin position="104"/>
        <end position="119"/>
    </location>
</feature>
<organism evidence="3 4">
    <name type="scientific">Hortaea werneckii</name>
    <name type="common">Black yeast</name>
    <name type="synonym">Cladosporium werneckii</name>
    <dbReference type="NCBI Taxonomy" id="91943"/>
    <lineage>
        <taxon>Eukaryota</taxon>
        <taxon>Fungi</taxon>
        <taxon>Dikarya</taxon>
        <taxon>Ascomycota</taxon>
        <taxon>Pezizomycotina</taxon>
        <taxon>Dothideomycetes</taxon>
        <taxon>Dothideomycetidae</taxon>
        <taxon>Mycosphaerellales</taxon>
        <taxon>Teratosphaeriaceae</taxon>
        <taxon>Hortaea</taxon>
    </lineage>
</organism>
<feature type="compositionally biased region" description="Basic and acidic residues" evidence="1">
    <location>
        <begin position="64"/>
        <end position="75"/>
    </location>
</feature>
<dbReference type="Proteomes" id="UP000269276">
    <property type="component" value="Unassembled WGS sequence"/>
</dbReference>
<evidence type="ECO:0000256" key="1">
    <source>
        <dbReference type="SAM" id="MobiDB-lite"/>
    </source>
</evidence>
<feature type="compositionally biased region" description="Basic and acidic residues" evidence="1">
    <location>
        <begin position="498"/>
        <end position="509"/>
    </location>
</feature>
<feature type="region of interest" description="Disordered" evidence="1">
    <location>
        <begin position="356"/>
        <end position="403"/>
    </location>
</feature>
<feature type="compositionally biased region" description="Acidic residues" evidence="1">
    <location>
        <begin position="484"/>
        <end position="494"/>
    </location>
</feature>
<feature type="region of interest" description="Disordered" evidence="1">
    <location>
        <begin position="467"/>
        <end position="540"/>
    </location>
</feature>
<reference evidence="3 4" key="1">
    <citation type="journal article" date="2018" name="BMC Genomics">
        <title>Genomic evidence for intraspecific hybridization in a clonal and extremely halotolerant yeast.</title>
        <authorList>
            <person name="Gostincar C."/>
            <person name="Stajich J.E."/>
            <person name="Zupancic J."/>
            <person name="Zalar P."/>
            <person name="Gunde-Cimerman N."/>
        </authorList>
    </citation>
    <scope>NUCLEOTIDE SEQUENCE [LARGE SCALE GENOMIC DNA]</scope>
    <source>
        <strain evidence="3 4">EXF-2682</strain>
    </source>
</reference>
<keyword evidence="2" id="KW-0812">Transmembrane</keyword>
<name>A0A3M7DKY0_HORWE</name>
<feature type="compositionally biased region" description="Basic and acidic residues" evidence="1">
    <location>
        <begin position="467"/>
        <end position="483"/>
    </location>
</feature>
<dbReference type="EMBL" id="QWIP01000378">
    <property type="protein sequence ID" value="RMY64912.1"/>
    <property type="molecule type" value="Genomic_DNA"/>
</dbReference>
<feature type="compositionally biased region" description="Basic and acidic residues" evidence="1">
    <location>
        <begin position="525"/>
        <end position="534"/>
    </location>
</feature>
<gene>
    <name evidence="3" type="ORF">D0863_09483</name>
</gene>
<comment type="caution">
    <text evidence="3">The sequence shown here is derived from an EMBL/GenBank/DDBJ whole genome shotgun (WGS) entry which is preliminary data.</text>
</comment>
<feature type="region of interest" description="Disordered" evidence="1">
    <location>
        <begin position="1"/>
        <end position="211"/>
    </location>
</feature>
<evidence type="ECO:0000256" key="2">
    <source>
        <dbReference type="SAM" id="Phobius"/>
    </source>
</evidence>
<proteinExistence type="predicted"/>
<keyword evidence="2" id="KW-0472">Membrane</keyword>
<keyword evidence="2" id="KW-1133">Transmembrane helix</keyword>
<dbReference type="AlphaFoldDB" id="A0A3M7DKY0"/>
<feature type="transmembrane region" description="Helical" evidence="2">
    <location>
        <begin position="429"/>
        <end position="453"/>
    </location>
</feature>
<feature type="compositionally biased region" description="Polar residues" evidence="1">
    <location>
        <begin position="167"/>
        <end position="186"/>
    </location>
</feature>
<accession>A0A3M7DKY0</accession>
<protein>
    <submittedName>
        <fullName evidence="3">Uncharacterized protein</fullName>
    </submittedName>
</protein>